<reference evidence="6" key="2">
    <citation type="journal article" date="2016" name="G3 (Bethesda)">
        <title>Genome Evolution in Three Species of Cactophilic Drosophila.</title>
        <authorList>
            <person name="Sanchez-Flores A."/>
            <person name="Penazola F."/>
            <person name="Carpinteyro-Ponce J."/>
            <person name="Nazario-Yepiz N."/>
            <person name="Abreu-Goodger C."/>
            <person name="Machado C.A."/>
            <person name="Markow T.A."/>
        </authorList>
    </citation>
    <scope>NUCLEOTIDE SEQUENCE [LARGE SCALE GENOMIC DNA]</scope>
</reference>
<gene>
    <name evidence="7" type="primary">LOC108611623</name>
</gene>
<dbReference type="InterPro" id="IPR012340">
    <property type="entry name" value="NA-bd_OB-fold"/>
</dbReference>
<evidence type="ECO:0000256" key="1">
    <source>
        <dbReference type="ARBA" id="ARBA00005943"/>
    </source>
</evidence>
<dbReference type="PANTHER" id="PTHR10769">
    <property type="entry name" value="40S RIBOSOMAL PROTEIN S28"/>
    <property type="match status" value="1"/>
</dbReference>
<proteinExistence type="inferred from homology"/>
<name>A0ABM1NY14_DROAR</name>
<evidence type="ECO:0000256" key="4">
    <source>
        <dbReference type="ARBA" id="ARBA00035146"/>
    </source>
</evidence>
<organism evidence="6 7">
    <name type="scientific">Drosophila arizonae</name>
    <name type="common">Fruit fly</name>
    <dbReference type="NCBI Taxonomy" id="7263"/>
    <lineage>
        <taxon>Eukaryota</taxon>
        <taxon>Metazoa</taxon>
        <taxon>Ecdysozoa</taxon>
        <taxon>Arthropoda</taxon>
        <taxon>Hexapoda</taxon>
        <taxon>Insecta</taxon>
        <taxon>Pterygota</taxon>
        <taxon>Neoptera</taxon>
        <taxon>Endopterygota</taxon>
        <taxon>Diptera</taxon>
        <taxon>Brachycera</taxon>
        <taxon>Muscomorpha</taxon>
        <taxon>Ephydroidea</taxon>
        <taxon>Drosophilidae</taxon>
        <taxon>Drosophila</taxon>
    </lineage>
</organism>
<dbReference type="PANTHER" id="PTHR10769:SF3">
    <property type="entry name" value="SMALL RIBOSOMAL SUBUNIT PROTEIN ES28"/>
    <property type="match status" value="1"/>
</dbReference>
<dbReference type="GeneID" id="108611623"/>
<dbReference type="Gene3D" id="2.40.50.140">
    <property type="entry name" value="Nucleic acid-binding proteins"/>
    <property type="match status" value="1"/>
</dbReference>
<dbReference type="SUPFAM" id="SSF50249">
    <property type="entry name" value="Nucleic acid-binding proteins"/>
    <property type="match status" value="1"/>
</dbReference>
<accession>A0ABM1NY14</accession>
<dbReference type="GO" id="GO:0005840">
    <property type="term" value="C:ribosome"/>
    <property type="evidence" value="ECO:0007669"/>
    <property type="project" value="UniProtKB-KW"/>
</dbReference>
<evidence type="ECO:0000256" key="2">
    <source>
        <dbReference type="ARBA" id="ARBA00022980"/>
    </source>
</evidence>
<dbReference type="Pfam" id="PF01200">
    <property type="entry name" value="Ribosomal_S28e"/>
    <property type="match status" value="1"/>
</dbReference>
<evidence type="ECO:0000313" key="7">
    <source>
        <dbReference type="RefSeq" id="XP_017859850.1"/>
    </source>
</evidence>
<evidence type="ECO:0000313" key="6">
    <source>
        <dbReference type="Proteomes" id="UP000694904"/>
    </source>
</evidence>
<evidence type="ECO:0000256" key="5">
    <source>
        <dbReference type="ARBA" id="ARBA00035453"/>
    </source>
</evidence>
<evidence type="ECO:0000256" key="3">
    <source>
        <dbReference type="ARBA" id="ARBA00023274"/>
    </source>
</evidence>
<comment type="similarity">
    <text evidence="1">Belongs to the eukaryotic ribosomal protein eS28 family.</text>
</comment>
<keyword evidence="2 7" id="KW-0689">Ribosomal protein</keyword>
<reference evidence="7" key="3">
    <citation type="submission" date="2025-08" db="UniProtKB">
        <authorList>
            <consortium name="RefSeq"/>
        </authorList>
    </citation>
    <scope>IDENTIFICATION</scope>
    <source>
        <tissue evidence="7">Whole organism</tissue>
    </source>
</reference>
<sequence>MEPPTAPARVVKVLGRVGARGLFTEVRVELLKFPRMQLLKAVKGPVRLGDIIDIKDELQDVWLPK</sequence>
<reference evidence="6" key="1">
    <citation type="journal article" date="1997" name="Nucleic Acids Res.">
        <title>tRNAscan-SE: a program for improved detection of transfer RNA genes in genomic sequence.</title>
        <authorList>
            <person name="Lowe T.M."/>
            <person name="Eddy S.R."/>
        </authorList>
    </citation>
    <scope>NUCLEOTIDE SEQUENCE [LARGE SCALE GENOMIC DNA]</scope>
</reference>
<keyword evidence="6" id="KW-1185">Reference proteome</keyword>
<dbReference type="InterPro" id="IPR000289">
    <property type="entry name" value="Ribosomal_eS28"/>
</dbReference>
<dbReference type="Proteomes" id="UP000694904">
    <property type="component" value="Chromosome 3"/>
</dbReference>
<dbReference type="RefSeq" id="XP_017859850.1">
    <property type="nucleotide sequence ID" value="XM_018004361.1"/>
</dbReference>
<keyword evidence="3" id="KW-0687">Ribonucleoprotein</keyword>
<protein>
    <recommendedName>
        <fullName evidence="4">Small ribosomal subunit protein eS28</fullName>
    </recommendedName>
    <alternativeName>
        <fullName evidence="5">40S ribosomal protein S28</fullName>
    </alternativeName>
</protein>